<sequence length="109" mass="11694">MATLYDSYILPVGEQVPLGQVFLRGVGSPEYGAKTVVGSVVQSVPLVDGGFTVQIPPGEYMAQVWVTSAYIYTAAGGSFTDGYRPWLPFTIPDDGTYRLADLLPAWEGS</sequence>
<dbReference type="Proteomes" id="UP001500635">
    <property type="component" value="Unassembled WGS sequence"/>
</dbReference>
<dbReference type="EMBL" id="BAABFR010000072">
    <property type="protein sequence ID" value="GAA4399609.1"/>
    <property type="molecule type" value="Genomic_DNA"/>
</dbReference>
<reference evidence="2" key="1">
    <citation type="journal article" date="2019" name="Int. J. Syst. Evol. Microbiol.">
        <title>The Global Catalogue of Microorganisms (GCM) 10K type strain sequencing project: providing services to taxonomists for standard genome sequencing and annotation.</title>
        <authorList>
            <consortium name="The Broad Institute Genomics Platform"/>
            <consortium name="The Broad Institute Genome Sequencing Center for Infectious Disease"/>
            <person name="Wu L."/>
            <person name="Ma J."/>
        </authorList>
    </citation>
    <scope>NUCLEOTIDE SEQUENCE [LARGE SCALE GENOMIC DNA]</scope>
    <source>
        <strain evidence="2">JCM 17688</strain>
    </source>
</reference>
<name>A0ABP8K2D7_9ACTN</name>
<keyword evidence="2" id="KW-1185">Reference proteome</keyword>
<proteinExistence type="predicted"/>
<dbReference type="RefSeq" id="WP_344998790.1">
    <property type="nucleotide sequence ID" value="NZ_BAABFR010000072.1"/>
</dbReference>
<accession>A0ABP8K2D7</accession>
<evidence type="ECO:0000313" key="2">
    <source>
        <dbReference type="Proteomes" id="UP001500635"/>
    </source>
</evidence>
<protein>
    <recommendedName>
        <fullName evidence="3">Carboxypeptidase regulatory-like domain-containing protein</fullName>
    </recommendedName>
</protein>
<comment type="caution">
    <text evidence="1">The sequence shown here is derived from an EMBL/GenBank/DDBJ whole genome shotgun (WGS) entry which is preliminary data.</text>
</comment>
<organism evidence="1 2">
    <name type="scientific">Tsukamurella soli</name>
    <dbReference type="NCBI Taxonomy" id="644556"/>
    <lineage>
        <taxon>Bacteria</taxon>
        <taxon>Bacillati</taxon>
        <taxon>Actinomycetota</taxon>
        <taxon>Actinomycetes</taxon>
        <taxon>Mycobacteriales</taxon>
        <taxon>Tsukamurellaceae</taxon>
        <taxon>Tsukamurella</taxon>
    </lineage>
</organism>
<evidence type="ECO:0000313" key="1">
    <source>
        <dbReference type="EMBL" id="GAA4399609.1"/>
    </source>
</evidence>
<evidence type="ECO:0008006" key="3">
    <source>
        <dbReference type="Google" id="ProtNLM"/>
    </source>
</evidence>
<gene>
    <name evidence="1" type="ORF">GCM10023147_37210</name>
</gene>